<name>A0A0F5JB70_9BACT</name>
<evidence type="ECO:0000313" key="1">
    <source>
        <dbReference type="EMBL" id="KKB54978.1"/>
    </source>
</evidence>
<evidence type="ECO:0000313" key="2">
    <source>
        <dbReference type="Proteomes" id="UP000033035"/>
    </source>
</evidence>
<dbReference type="PATRIC" id="fig|1203610.3.peg.2496"/>
<sequence>MQTDNIAKRGNTPDLLSGILSVQVRNEDKITEHDRIYCQSQQDLLYETLDQIDRWYALFKEDAEQYKEKFKFKYEENGKTTYKNYHAYNHYDDESYSHNEFKPFDIINDLVDKNCNANANFANRIISYFNKTYNVSVPVPKIDEKTLHMGFRPVYETYVDMVIEHLGGKSFRETAEEELLKRFLQTVTPSCWSKVKPELKKDKIIFPDIVRWDNIHLEYHQEYEFEYGTKQKVDTFCEGIAFGTDDVLCGGIGMIVGLCDRNVDITGWYDLTTTNAEQIKFYKNGRIDVKFKDSIAARNCFDRLRLGEIKLRNEN</sequence>
<organism evidence="1 2">
    <name type="scientific">Parabacteroides gordonii MS-1 = DSM 23371</name>
    <dbReference type="NCBI Taxonomy" id="1203610"/>
    <lineage>
        <taxon>Bacteria</taxon>
        <taxon>Pseudomonadati</taxon>
        <taxon>Bacteroidota</taxon>
        <taxon>Bacteroidia</taxon>
        <taxon>Bacteroidales</taxon>
        <taxon>Tannerellaceae</taxon>
        <taxon>Parabacteroides</taxon>
    </lineage>
</organism>
<dbReference type="EMBL" id="AQHW01000015">
    <property type="protein sequence ID" value="KKB54978.1"/>
    <property type="molecule type" value="Genomic_DNA"/>
</dbReference>
<proteinExistence type="predicted"/>
<comment type="caution">
    <text evidence="1">The sequence shown here is derived from an EMBL/GenBank/DDBJ whole genome shotgun (WGS) entry which is preliminary data.</text>
</comment>
<dbReference type="RefSeq" id="WP_028729970.1">
    <property type="nucleotide sequence ID" value="NZ_KE386764.1"/>
</dbReference>
<keyword evidence="2" id="KW-1185">Reference proteome</keyword>
<protein>
    <submittedName>
        <fullName evidence="1">Uncharacterized protein</fullName>
    </submittedName>
</protein>
<dbReference type="HOGENOM" id="CLU_075488_0_0_10"/>
<reference evidence="1 2" key="1">
    <citation type="submission" date="2013-04" db="EMBL/GenBank/DDBJ databases">
        <title>The Genome Sequence of Parabacteroides gordonii DSM 23371.</title>
        <authorList>
            <consortium name="The Broad Institute Genomics Platform"/>
            <person name="Earl A."/>
            <person name="Ward D."/>
            <person name="Feldgarden M."/>
            <person name="Gevers D."/>
            <person name="Martens E."/>
            <person name="Sakamoto M."/>
            <person name="Benno Y."/>
            <person name="Suzuki N."/>
            <person name="Matsunaga N."/>
            <person name="Koshihara K."/>
            <person name="Seki M."/>
            <person name="Komiya H."/>
            <person name="Walker B."/>
            <person name="Young S."/>
            <person name="Zeng Q."/>
            <person name="Gargeya S."/>
            <person name="Fitzgerald M."/>
            <person name="Haas B."/>
            <person name="Abouelleil A."/>
            <person name="Allen A.W."/>
            <person name="Alvarado L."/>
            <person name="Arachchi H.M."/>
            <person name="Berlin A.M."/>
            <person name="Chapman S.B."/>
            <person name="Gainer-Dewar J."/>
            <person name="Goldberg J."/>
            <person name="Griggs A."/>
            <person name="Gujja S."/>
            <person name="Hansen M."/>
            <person name="Howarth C."/>
            <person name="Imamovic A."/>
            <person name="Ireland A."/>
            <person name="Larimer J."/>
            <person name="McCowan C."/>
            <person name="Murphy C."/>
            <person name="Pearson M."/>
            <person name="Poon T.W."/>
            <person name="Priest M."/>
            <person name="Roberts A."/>
            <person name="Saif S."/>
            <person name="Shea T."/>
            <person name="Sisk P."/>
            <person name="Sykes S."/>
            <person name="Wortman J."/>
            <person name="Nusbaum C."/>
            <person name="Birren B."/>
        </authorList>
    </citation>
    <scope>NUCLEOTIDE SEQUENCE [LARGE SCALE GENOMIC DNA]</scope>
    <source>
        <strain evidence="1 2">MS-1</strain>
    </source>
</reference>
<gene>
    <name evidence="1" type="ORF">HMPREF1536_02431</name>
</gene>
<dbReference type="Proteomes" id="UP000033035">
    <property type="component" value="Unassembled WGS sequence"/>
</dbReference>
<dbReference type="GeneID" id="86890965"/>
<accession>A0A0F5JB70</accession>
<dbReference type="AlphaFoldDB" id="A0A0F5JB70"/>